<comment type="caution">
    <text evidence="2">The sequence shown here is derived from an EMBL/GenBank/DDBJ whole genome shotgun (WGS) entry which is preliminary data.</text>
</comment>
<feature type="domain" description="N-acetyltransferase" evidence="1">
    <location>
        <begin position="1"/>
        <end position="135"/>
    </location>
</feature>
<protein>
    <submittedName>
        <fullName evidence="2">GNAT family N-acetyltransferase</fullName>
    </submittedName>
</protein>
<dbReference type="AlphaFoldDB" id="A0A229UXK9"/>
<dbReference type="EMBL" id="NMQW01000002">
    <property type="protein sequence ID" value="OXM87689.1"/>
    <property type="molecule type" value="Genomic_DNA"/>
</dbReference>
<dbReference type="Proteomes" id="UP000215509">
    <property type="component" value="Unassembled WGS sequence"/>
</dbReference>
<keyword evidence="3" id="KW-1185">Reference proteome</keyword>
<evidence type="ECO:0000259" key="1">
    <source>
        <dbReference type="PROSITE" id="PS51186"/>
    </source>
</evidence>
<organism evidence="2 3">
    <name type="scientific">Paenibacillus rigui</name>
    <dbReference type="NCBI Taxonomy" id="554312"/>
    <lineage>
        <taxon>Bacteria</taxon>
        <taxon>Bacillati</taxon>
        <taxon>Bacillota</taxon>
        <taxon>Bacilli</taxon>
        <taxon>Bacillales</taxon>
        <taxon>Paenibacillaceae</taxon>
        <taxon>Paenibacillus</taxon>
    </lineage>
</organism>
<reference evidence="2 3" key="1">
    <citation type="submission" date="2017-07" db="EMBL/GenBank/DDBJ databases">
        <title>Genome sequencing and assembly of Paenibacillus rigui.</title>
        <authorList>
            <person name="Mayilraj S."/>
        </authorList>
    </citation>
    <scope>NUCLEOTIDE SEQUENCE [LARGE SCALE GENOMIC DNA]</scope>
    <source>
        <strain evidence="2 3">JCM 16352</strain>
    </source>
</reference>
<dbReference type="PROSITE" id="PS51186">
    <property type="entry name" value="GNAT"/>
    <property type="match status" value="1"/>
</dbReference>
<keyword evidence="2" id="KW-0808">Transferase</keyword>
<dbReference type="Gene3D" id="3.40.630.30">
    <property type="match status" value="1"/>
</dbReference>
<dbReference type="GO" id="GO:0016747">
    <property type="term" value="F:acyltransferase activity, transferring groups other than amino-acyl groups"/>
    <property type="evidence" value="ECO:0007669"/>
    <property type="project" value="InterPro"/>
</dbReference>
<proteinExistence type="predicted"/>
<name>A0A229UXK9_9BACL</name>
<gene>
    <name evidence="2" type="ORF">CF651_00790</name>
</gene>
<dbReference type="Pfam" id="PF13673">
    <property type="entry name" value="Acetyltransf_10"/>
    <property type="match status" value="1"/>
</dbReference>
<dbReference type="InterPro" id="IPR016181">
    <property type="entry name" value="Acyl_CoA_acyltransferase"/>
</dbReference>
<dbReference type="OrthoDB" id="1178186at2"/>
<accession>A0A229UXK9</accession>
<sequence>MDIRQISKEAAWTLRHQVMWPEKPLEYVKLRDDDQGTHWGFYAEDRLVSVLSLFIERNRAQFRKFATLPEEQGKGFGTRLLRHVMDEARRHGADQIRCNARADKAAFYKRFGLIATNQAFEKDGISYVIMETPVSGNNKEETS</sequence>
<dbReference type="InterPro" id="IPR000182">
    <property type="entry name" value="GNAT_dom"/>
</dbReference>
<dbReference type="RefSeq" id="WP_094012939.1">
    <property type="nucleotide sequence ID" value="NZ_NMQW01000002.1"/>
</dbReference>
<evidence type="ECO:0000313" key="2">
    <source>
        <dbReference type="EMBL" id="OXM87689.1"/>
    </source>
</evidence>
<dbReference type="CDD" id="cd04301">
    <property type="entry name" value="NAT_SF"/>
    <property type="match status" value="1"/>
</dbReference>
<dbReference type="SUPFAM" id="SSF55729">
    <property type="entry name" value="Acyl-CoA N-acyltransferases (Nat)"/>
    <property type="match status" value="1"/>
</dbReference>
<evidence type="ECO:0000313" key="3">
    <source>
        <dbReference type="Proteomes" id="UP000215509"/>
    </source>
</evidence>